<gene>
    <name evidence="2" type="ORF">RRG08_010616</name>
</gene>
<proteinExistence type="predicted"/>
<evidence type="ECO:0008006" key="4">
    <source>
        <dbReference type="Google" id="ProtNLM"/>
    </source>
</evidence>
<keyword evidence="3" id="KW-1185">Reference proteome</keyword>
<evidence type="ECO:0000313" key="3">
    <source>
        <dbReference type="Proteomes" id="UP001283361"/>
    </source>
</evidence>
<dbReference type="Proteomes" id="UP001283361">
    <property type="component" value="Unassembled WGS sequence"/>
</dbReference>
<feature type="non-terminal residue" evidence="2">
    <location>
        <position position="220"/>
    </location>
</feature>
<dbReference type="EMBL" id="JAWDGP010001538">
    <property type="protein sequence ID" value="KAK3790569.1"/>
    <property type="molecule type" value="Genomic_DNA"/>
</dbReference>
<keyword evidence="1" id="KW-0732">Signal</keyword>
<protein>
    <recommendedName>
        <fullName evidence="4">Secreted protein</fullName>
    </recommendedName>
</protein>
<feature type="chain" id="PRO_5041989967" description="Secreted protein" evidence="1">
    <location>
        <begin position="31"/>
        <end position="220"/>
    </location>
</feature>
<feature type="signal peptide" evidence="1">
    <location>
        <begin position="1"/>
        <end position="30"/>
    </location>
</feature>
<name>A0AAE1AMM5_9GAST</name>
<dbReference type="AlphaFoldDB" id="A0AAE1AMM5"/>
<evidence type="ECO:0000313" key="2">
    <source>
        <dbReference type="EMBL" id="KAK3790569.1"/>
    </source>
</evidence>
<accession>A0AAE1AMM5</accession>
<organism evidence="2 3">
    <name type="scientific">Elysia crispata</name>
    <name type="common">lettuce slug</name>
    <dbReference type="NCBI Taxonomy" id="231223"/>
    <lineage>
        <taxon>Eukaryota</taxon>
        <taxon>Metazoa</taxon>
        <taxon>Spiralia</taxon>
        <taxon>Lophotrochozoa</taxon>
        <taxon>Mollusca</taxon>
        <taxon>Gastropoda</taxon>
        <taxon>Heterobranchia</taxon>
        <taxon>Euthyneura</taxon>
        <taxon>Panpulmonata</taxon>
        <taxon>Sacoglossa</taxon>
        <taxon>Placobranchoidea</taxon>
        <taxon>Plakobranchidae</taxon>
        <taxon>Elysia</taxon>
    </lineage>
</organism>
<comment type="caution">
    <text evidence="2">The sequence shown here is derived from an EMBL/GenBank/DDBJ whole genome shotgun (WGS) entry which is preliminary data.</text>
</comment>
<sequence length="220" mass="24678">ILFKMKSFSKFFPLGLIAIFSTCFFQAVKSGTCIDTISCVMNVYSGPKGIYSYKSLNTLPASQAEWDQVWMSICDSIQNTTQCLAHNYCQEVPDMPSDIEAANRTVHGFCEMINQSHFRGLWKKESQCITKQMTAVQLITLVQPCYLAYVANKNNGICSALDQLINCTDAVSPQNCGGLSQWINDFSTYIKYQVKYPECIDEKYPNVYSLSYVLGNATSS</sequence>
<evidence type="ECO:0000256" key="1">
    <source>
        <dbReference type="SAM" id="SignalP"/>
    </source>
</evidence>
<reference evidence="2" key="1">
    <citation type="journal article" date="2023" name="G3 (Bethesda)">
        <title>A reference genome for the long-term kleptoplast-retaining sea slug Elysia crispata morphotype clarki.</title>
        <authorList>
            <person name="Eastman K.E."/>
            <person name="Pendleton A.L."/>
            <person name="Shaikh M.A."/>
            <person name="Suttiyut T."/>
            <person name="Ogas R."/>
            <person name="Tomko P."/>
            <person name="Gavelis G."/>
            <person name="Widhalm J.R."/>
            <person name="Wisecaver J.H."/>
        </authorList>
    </citation>
    <scope>NUCLEOTIDE SEQUENCE</scope>
    <source>
        <strain evidence="2">ECLA1</strain>
    </source>
</reference>